<feature type="compositionally biased region" description="Low complexity" evidence="1">
    <location>
        <begin position="105"/>
        <end position="117"/>
    </location>
</feature>
<keyword evidence="3" id="KW-1185">Reference proteome</keyword>
<proteinExistence type="predicted"/>
<evidence type="ECO:0000313" key="2">
    <source>
        <dbReference type="EMBL" id="KJA12595.1"/>
    </source>
</evidence>
<dbReference type="Proteomes" id="UP000054270">
    <property type="component" value="Unassembled WGS sequence"/>
</dbReference>
<organism evidence="2 3">
    <name type="scientific">Hypholoma sublateritium (strain FD-334 SS-4)</name>
    <dbReference type="NCBI Taxonomy" id="945553"/>
    <lineage>
        <taxon>Eukaryota</taxon>
        <taxon>Fungi</taxon>
        <taxon>Dikarya</taxon>
        <taxon>Basidiomycota</taxon>
        <taxon>Agaricomycotina</taxon>
        <taxon>Agaricomycetes</taxon>
        <taxon>Agaricomycetidae</taxon>
        <taxon>Agaricales</taxon>
        <taxon>Agaricineae</taxon>
        <taxon>Strophariaceae</taxon>
        <taxon>Hypholoma</taxon>
    </lineage>
</organism>
<feature type="compositionally biased region" description="Basic and acidic residues" evidence="1">
    <location>
        <begin position="130"/>
        <end position="141"/>
    </location>
</feature>
<sequence>MVFVSAAGITYALAICILPPRTRSVPASLPHPFFPSPVHGLPPIRTTPASSGEQRARHLPPQILLLSPHSAFPIPTPLVLHVHRPTCPAPRTTCLLRVSMPSPVAAYPPASPMSSSRHPPPSTRPQCTDSRPHPPAREIPRDVLPGHPVPH</sequence>
<accession>A0A0D2NVL6</accession>
<reference evidence="3" key="1">
    <citation type="submission" date="2014-04" db="EMBL/GenBank/DDBJ databases">
        <title>Evolutionary Origins and Diversification of the Mycorrhizal Mutualists.</title>
        <authorList>
            <consortium name="DOE Joint Genome Institute"/>
            <consortium name="Mycorrhizal Genomics Consortium"/>
            <person name="Kohler A."/>
            <person name="Kuo A."/>
            <person name="Nagy L.G."/>
            <person name="Floudas D."/>
            <person name="Copeland A."/>
            <person name="Barry K.W."/>
            <person name="Cichocki N."/>
            <person name="Veneault-Fourrey C."/>
            <person name="LaButti K."/>
            <person name="Lindquist E.A."/>
            <person name="Lipzen A."/>
            <person name="Lundell T."/>
            <person name="Morin E."/>
            <person name="Murat C."/>
            <person name="Riley R."/>
            <person name="Ohm R."/>
            <person name="Sun H."/>
            <person name="Tunlid A."/>
            <person name="Henrissat B."/>
            <person name="Grigoriev I.V."/>
            <person name="Hibbett D.S."/>
            <person name="Martin F."/>
        </authorList>
    </citation>
    <scope>NUCLEOTIDE SEQUENCE [LARGE SCALE GENOMIC DNA]</scope>
    <source>
        <strain evidence="3">FD-334 SS-4</strain>
    </source>
</reference>
<protein>
    <submittedName>
        <fullName evidence="2">Uncharacterized protein</fullName>
    </submittedName>
</protein>
<gene>
    <name evidence="2" type="ORF">HYPSUDRAFT_210340</name>
</gene>
<dbReference type="EMBL" id="KN818096">
    <property type="protein sequence ID" value="KJA12595.1"/>
    <property type="molecule type" value="Genomic_DNA"/>
</dbReference>
<name>A0A0D2NVL6_HYPSF</name>
<dbReference type="AlphaFoldDB" id="A0A0D2NVL6"/>
<evidence type="ECO:0000313" key="3">
    <source>
        <dbReference type="Proteomes" id="UP000054270"/>
    </source>
</evidence>
<feature type="region of interest" description="Disordered" evidence="1">
    <location>
        <begin position="105"/>
        <end position="151"/>
    </location>
</feature>
<evidence type="ECO:0000256" key="1">
    <source>
        <dbReference type="SAM" id="MobiDB-lite"/>
    </source>
</evidence>